<accession>A0AAD2CG21</accession>
<dbReference type="FunFam" id="3.40.50.720:FF:000084">
    <property type="entry name" value="Short-chain dehydrogenase reductase"/>
    <property type="match status" value="1"/>
</dbReference>
<evidence type="ECO:0000256" key="1">
    <source>
        <dbReference type="ARBA" id="ARBA00006484"/>
    </source>
</evidence>
<dbReference type="SUPFAM" id="SSF51735">
    <property type="entry name" value="NAD(P)-binding Rossmann-fold domains"/>
    <property type="match status" value="2"/>
</dbReference>
<dbReference type="EMBL" id="CAKOGP040000302">
    <property type="protein sequence ID" value="CAJ1933792.1"/>
    <property type="molecule type" value="Genomic_DNA"/>
</dbReference>
<dbReference type="PRINTS" id="PR00081">
    <property type="entry name" value="GDHRDH"/>
</dbReference>
<feature type="domain" description="NAD-dependent epimerase/dehydratase" evidence="3">
    <location>
        <begin position="4"/>
        <end position="234"/>
    </location>
</feature>
<dbReference type="PROSITE" id="PS00061">
    <property type="entry name" value="ADH_SHORT"/>
    <property type="match status" value="1"/>
</dbReference>
<dbReference type="InterPro" id="IPR002347">
    <property type="entry name" value="SDR_fam"/>
</dbReference>
<dbReference type="PANTHER" id="PTHR43669:SF12">
    <property type="entry name" value="BLR5618 PROTEIN"/>
    <property type="match status" value="1"/>
</dbReference>
<evidence type="ECO:0000313" key="4">
    <source>
        <dbReference type="EMBL" id="CAJ1933792.1"/>
    </source>
</evidence>
<dbReference type="PANTHER" id="PTHR43669">
    <property type="entry name" value="5-KETO-D-GLUCONATE 5-REDUCTASE"/>
    <property type="match status" value="1"/>
</dbReference>
<organism evidence="4 5">
    <name type="scientific">Cylindrotheca closterium</name>
    <dbReference type="NCBI Taxonomy" id="2856"/>
    <lineage>
        <taxon>Eukaryota</taxon>
        <taxon>Sar</taxon>
        <taxon>Stramenopiles</taxon>
        <taxon>Ochrophyta</taxon>
        <taxon>Bacillariophyta</taxon>
        <taxon>Bacillariophyceae</taxon>
        <taxon>Bacillariophycidae</taxon>
        <taxon>Bacillariales</taxon>
        <taxon>Bacillariaceae</taxon>
        <taxon>Cylindrotheca</taxon>
    </lineage>
</organism>
<reference evidence="4" key="1">
    <citation type="submission" date="2023-08" db="EMBL/GenBank/DDBJ databases">
        <authorList>
            <person name="Audoor S."/>
            <person name="Bilcke G."/>
        </authorList>
    </citation>
    <scope>NUCLEOTIDE SEQUENCE</scope>
</reference>
<comment type="similarity">
    <text evidence="1">Belongs to the short-chain dehydrogenases/reductases (SDR) family.</text>
</comment>
<proteinExistence type="inferred from homology"/>
<dbReference type="AlphaFoldDB" id="A0AAD2CG21"/>
<dbReference type="InterPro" id="IPR036291">
    <property type="entry name" value="NAD(P)-bd_dom_sf"/>
</dbReference>
<dbReference type="Proteomes" id="UP001295423">
    <property type="component" value="Unassembled WGS sequence"/>
</dbReference>
<gene>
    <name evidence="4" type="ORF">CYCCA115_LOCUS3462</name>
</gene>
<evidence type="ECO:0000259" key="3">
    <source>
        <dbReference type="Pfam" id="PF01370"/>
    </source>
</evidence>
<name>A0AAD2CG21_9STRA</name>
<dbReference type="Gene3D" id="3.40.50.720">
    <property type="entry name" value="NAD(P)-binding Rossmann-like Domain"/>
    <property type="match status" value="2"/>
</dbReference>
<dbReference type="GO" id="GO:0016491">
    <property type="term" value="F:oxidoreductase activity"/>
    <property type="evidence" value="ECO:0007669"/>
    <property type="project" value="UniProtKB-KW"/>
</dbReference>
<dbReference type="InterPro" id="IPR020904">
    <property type="entry name" value="Sc_DH/Rdtase_CS"/>
</dbReference>
<dbReference type="Pfam" id="PF00106">
    <property type="entry name" value="adh_short"/>
    <property type="match status" value="1"/>
</dbReference>
<comment type="caution">
    <text evidence="4">The sequence shown here is derived from an EMBL/GenBank/DDBJ whole genome shotgun (WGS) entry which is preliminary data.</text>
</comment>
<evidence type="ECO:0000313" key="5">
    <source>
        <dbReference type="Proteomes" id="UP001295423"/>
    </source>
</evidence>
<sequence length="632" mass="67123">MTLVIITGGGGFLGQCLATALLKRSTIGIETSEGTTEEASITKLVLADIAFPPSLQPTIEAAGSLVEKLQGDVSDEKFCSEQLFSYVTDSTKHVSIFHMGAVMSGTGEKDFDLAMRVNLYGTLNMLEGARKHIFEKFGFAAKFIFTSAGATIGSGAPTDYVQKEDWISDASRATPHTTYGMTKACCELLMTDFSRRGFVDGRAVRLPSIVVRAGAPNAATTSCFSSVIREPLSGIDVVLPIADNVPHAVTGTRAAINAMMTVHDASRAEIEEVLGFDRTVFLPAVAVSLGELQEALYKVVTPASKGKLGAITYEVDDFLSNVVGGFPTKIDASRALQLGVTPAPNAETLVREYIKDFSTALVDGIEIVPPTSGSPKAMVDEKVAVITGGGSGIGRGVAVRLAEDGWSLVLAGRRMATLKETQKILGLADDKCLCVATDVSVENDVKELFRKTEEQFGLEVGHLLLFNNAGINSPAASVENVEYADFEKVIKVNLHGPFLCAKEAMKLMAKTGRGGRIINNGSISAHVPRPNSACYTSAKHAVLGLTKCIALDGRKLKVACGQIDFGNVVSELSMATNTKEGALQPNGTKLVEPSMSMKDATEAFWTMANMPLQANVLQMTVMATNMPFVGRG</sequence>
<keyword evidence="2" id="KW-0560">Oxidoreductase</keyword>
<dbReference type="CDD" id="cd05233">
    <property type="entry name" value="SDR_c"/>
    <property type="match status" value="1"/>
</dbReference>
<evidence type="ECO:0000256" key="2">
    <source>
        <dbReference type="ARBA" id="ARBA00023002"/>
    </source>
</evidence>
<dbReference type="InterPro" id="IPR001509">
    <property type="entry name" value="Epimerase_deHydtase"/>
</dbReference>
<dbReference type="Gene3D" id="3.90.25.10">
    <property type="entry name" value="UDP-galactose 4-epimerase, domain 1"/>
    <property type="match status" value="1"/>
</dbReference>
<dbReference type="Pfam" id="PF01370">
    <property type="entry name" value="Epimerase"/>
    <property type="match status" value="1"/>
</dbReference>
<keyword evidence="5" id="KW-1185">Reference proteome</keyword>
<protein>
    <recommendedName>
        <fullName evidence="3">NAD-dependent epimerase/dehydratase domain-containing protein</fullName>
    </recommendedName>
</protein>